<dbReference type="Gene3D" id="3.30.559.10">
    <property type="entry name" value="Chloramphenicol acetyltransferase-like domain"/>
    <property type="match status" value="1"/>
</dbReference>
<evidence type="ECO:0000313" key="2">
    <source>
        <dbReference type="EnsemblPlants" id="EMT22319"/>
    </source>
</evidence>
<protein>
    <submittedName>
        <fullName evidence="2">Uncharacterized protein</fullName>
    </submittedName>
</protein>
<feature type="compositionally biased region" description="Low complexity" evidence="1">
    <location>
        <begin position="111"/>
        <end position="126"/>
    </location>
</feature>
<feature type="region of interest" description="Disordered" evidence="1">
    <location>
        <begin position="1"/>
        <end position="26"/>
    </location>
</feature>
<evidence type="ECO:0000256" key="1">
    <source>
        <dbReference type="SAM" id="MobiDB-lite"/>
    </source>
</evidence>
<reference evidence="2" key="1">
    <citation type="submission" date="2015-06" db="UniProtKB">
        <authorList>
            <consortium name="EnsemblPlants"/>
        </authorList>
    </citation>
    <scope>IDENTIFICATION</scope>
</reference>
<organism evidence="2">
    <name type="scientific">Aegilops tauschii</name>
    <name type="common">Tausch's goatgrass</name>
    <name type="synonym">Aegilops squarrosa</name>
    <dbReference type="NCBI Taxonomy" id="37682"/>
    <lineage>
        <taxon>Eukaryota</taxon>
        <taxon>Viridiplantae</taxon>
        <taxon>Streptophyta</taxon>
        <taxon>Embryophyta</taxon>
        <taxon>Tracheophyta</taxon>
        <taxon>Spermatophyta</taxon>
        <taxon>Magnoliopsida</taxon>
        <taxon>Liliopsida</taxon>
        <taxon>Poales</taxon>
        <taxon>Poaceae</taxon>
        <taxon>BOP clade</taxon>
        <taxon>Pooideae</taxon>
        <taxon>Triticodae</taxon>
        <taxon>Triticeae</taxon>
        <taxon>Triticinae</taxon>
        <taxon>Aegilops</taxon>
    </lineage>
</organism>
<dbReference type="InterPro" id="IPR023213">
    <property type="entry name" value="CAT-like_dom_sf"/>
</dbReference>
<accession>M8BK38</accession>
<proteinExistence type="predicted"/>
<dbReference type="GO" id="GO:0016747">
    <property type="term" value="F:acyltransferase activity, transferring groups other than amino-acyl groups"/>
    <property type="evidence" value="ECO:0007669"/>
    <property type="project" value="UniProtKB-ARBA"/>
</dbReference>
<name>M8BK38_AEGTA</name>
<dbReference type="EnsemblPlants" id="EMT22319">
    <property type="protein sequence ID" value="EMT22319"/>
    <property type="gene ID" value="F775_10734"/>
</dbReference>
<sequence>MVTFTARWSEPELVYPARPTPRETKALSDLDDQWSLRFYESIVGFFRSPPGESTKPARPSGQGHQGRRGGGSGLLLPHGRAPEEAPRRKQARGGLHGGRGDVRGGGGRRAAGGPRPAAGAAIPVRGGVPGRCR</sequence>
<feature type="region of interest" description="Disordered" evidence="1">
    <location>
        <begin position="47"/>
        <end position="133"/>
    </location>
</feature>
<dbReference type="AlphaFoldDB" id="M8BK38"/>